<feature type="domain" description="VOC" evidence="1">
    <location>
        <begin position="1"/>
        <end position="102"/>
    </location>
</feature>
<dbReference type="Gene3D" id="3.10.180.10">
    <property type="entry name" value="2,3-Dihydroxybiphenyl 1,2-Dioxygenase, domain 1"/>
    <property type="match status" value="1"/>
</dbReference>
<name>A0A381WMG1_9ZZZZ</name>
<dbReference type="InterPro" id="IPR029068">
    <property type="entry name" value="Glyas_Bleomycin-R_OHBP_Dase"/>
</dbReference>
<dbReference type="SUPFAM" id="SSF54593">
    <property type="entry name" value="Glyoxalase/Bleomycin resistance protein/Dihydroxybiphenyl dioxygenase"/>
    <property type="match status" value="1"/>
</dbReference>
<gene>
    <name evidence="2" type="ORF">METZ01_LOCUS106222</name>
</gene>
<reference evidence="2" key="1">
    <citation type="submission" date="2018-05" db="EMBL/GenBank/DDBJ databases">
        <authorList>
            <person name="Lanie J.A."/>
            <person name="Ng W.-L."/>
            <person name="Kazmierczak K.M."/>
            <person name="Andrzejewski T.M."/>
            <person name="Davidsen T.M."/>
            <person name="Wayne K.J."/>
            <person name="Tettelin H."/>
            <person name="Glass J.I."/>
            <person name="Rusch D."/>
            <person name="Podicherti R."/>
            <person name="Tsui H.-C.T."/>
            <person name="Winkler M.E."/>
        </authorList>
    </citation>
    <scope>NUCLEOTIDE SEQUENCE</scope>
</reference>
<dbReference type="PROSITE" id="PS51819">
    <property type="entry name" value="VOC"/>
    <property type="match status" value="1"/>
</dbReference>
<accession>A0A381WMG1</accession>
<sequence length="103" mass="11684">MTLKKFRPVDKDAIRYSLNFGNQKINLHDVKFPFKPHANNPLPGATDICFLSSLSIEKWQSIFLKNNIIIEDGPVEKTGATGKILSLYVRDPDKNLIEISNKI</sequence>
<dbReference type="AlphaFoldDB" id="A0A381WMG1"/>
<dbReference type="InterPro" id="IPR037523">
    <property type="entry name" value="VOC_core"/>
</dbReference>
<proteinExistence type="predicted"/>
<organism evidence="2">
    <name type="scientific">marine metagenome</name>
    <dbReference type="NCBI Taxonomy" id="408172"/>
    <lineage>
        <taxon>unclassified sequences</taxon>
        <taxon>metagenomes</taxon>
        <taxon>ecological metagenomes</taxon>
    </lineage>
</organism>
<dbReference type="EMBL" id="UINC01012190">
    <property type="protein sequence ID" value="SVA53368.1"/>
    <property type="molecule type" value="Genomic_DNA"/>
</dbReference>
<protein>
    <recommendedName>
        <fullName evidence="1">VOC domain-containing protein</fullName>
    </recommendedName>
</protein>
<evidence type="ECO:0000313" key="2">
    <source>
        <dbReference type="EMBL" id="SVA53368.1"/>
    </source>
</evidence>
<evidence type="ECO:0000259" key="1">
    <source>
        <dbReference type="PROSITE" id="PS51819"/>
    </source>
</evidence>